<dbReference type="RefSeq" id="WP_184070971.1">
    <property type="nucleotide sequence ID" value="NZ_JACHNZ010000042.1"/>
</dbReference>
<name>A0A7W7F7G1_9SPHN</name>
<organism evidence="1 2">
    <name type="scientific">Sphingosinicella soli</name>
    <dbReference type="NCBI Taxonomy" id="333708"/>
    <lineage>
        <taxon>Bacteria</taxon>
        <taxon>Pseudomonadati</taxon>
        <taxon>Pseudomonadota</taxon>
        <taxon>Alphaproteobacteria</taxon>
        <taxon>Sphingomonadales</taxon>
        <taxon>Sphingosinicellaceae</taxon>
        <taxon>Sphingosinicella</taxon>
    </lineage>
</organism>
<keyword evidence="2" id="KW-1185">Reference proteome</keyword>
<protein>
    <submittedName>
        <fullName evidence="1">Putative ester cyclase</fullName>
    </submittedName>
</protein>
<accession>A0A7W7F7G1</accession>
<dbReference type="Gene3D" id="3.10.450.50">
    <property type="match status" value="1"/>
</dbReference>
<reference evidence="1 2" key="1">
    <citation type="submission" date="2020-08" db="EMBL/GenBank/DDBJ databases">
        <title>Genomic Encyclopedia of Type Strains, Phase IV (KMG-IV): sequencing the most valuable type-strain genomes for metagenomic binning, comparative biology and taxonomic classification.</title>
        <authorList>
            <person name="Goeker M."/>
        </authorList>
    </citation>
    <scope>NUCLEOTIDE SEQUENCE [LARGE SCALE GENOMIC DNA]</scope>
    <source>
        <strain evidence="1 2">DSM 17328</strain>
    </source>
</reference>
<evidence type="ECO:0000313" key="1">
    <source>
        <dbReference type="EMBL" id="MBB4633396.1"/>
    </source>
</evidence>
<dbReference type="InterPro" id="IPR032710">
    <property type="entry name" value="NTF2-like_dom_sf"/>
</dbReference>
<dbReference type="Pfam" id="PF07366">
    <property type="entry name" value="SnoaL"/>
    <property type="match status" value="1"/>
</dbReference>
<comment type="caution">
    <text evidence="1">The sequence shown here is derived from an EMBL/GenBank/DDBJ whole genome shotgun (WGS) entry which is preliminary data.</text>
</comment>
<dbReference type="Proteomes" id="UP000566324">
    <property type="component" value="Unassembled WGS sequence"/>
</dbReference>
<dbReference type="EMBL" id="JACHNZ010000042">
    <property type="protein sequence ID" value="MBB4633396.1"/>
    <property type="molecule type" value="Genomic_DNA"/>
</dbReference>
<dbReference type="SUPFAM" id="SSF54427">
    <property type="entry name" value="NTF2-like"/>
    <property type="match status" value="1"/>
</dbReference>
<dbReference type="GO" id="GO:0030638">
    <property type="term" value="P:polyketide metabolic process"/>
    <property type="evidence" value="ECO:0007669"/>
    <property type="project" value="InterPro"/>
</dbReference>
<dbReference type="InterPro" id="IPR009959">
    <property type="entry name" value="Cyclase_SnoaL-like"/>
</dbReference>
<dbReference type="AlphaFoldDB" id="A0A7W7F7G1"/>
<gene>
    <name evidence="1" type="ORF">GGQ98_003034</name>
</gene>
<sequence length="131" mass="14874">MSDTEKNRQSLVAYLAEAGSIEALDRFCHEDIELPRDIPNWEGGLTALKAYYATQNGLDMRITVLSTLAEADYVVARVEIEGRQSADYMGIPCRQKSFKIEEIILTQWREDKIALVQRVADRLSLIQQLAL</sequence>
<proteinExistence type="predicted"/>
<evidence type="ECO:0000313" key="2">
    <source>
        <dbReference type="Proteomes" id="UP000566324"/>
    </source>
</evidence>